<proteinExistence type="predicted"/>
<evidence type="ECO:0000313" key="1">
    <source>
        <dbReference type="EMBL" id="WOZ79910.1"/>
    </source>
</evidence>
<keyword evidence="2" id="KW-1185">Reference proteome</keyword>
<reference evidence="1 2" key="1">
    <citation type="submission" date="2023-10" db="EMBL/GenBank/DDBJ databases">
        <title>Genome sequencing of the isolated polysaccharide-producing bacterium Kosakonia sacchari KS2022.</title>
        <authorList>
            <person name="Yi X."/>
        </authorList>
    </citation>
    <scope>NUCLEOTIDE SEQUENCE [LARGE SCALE GENOMIC DNA]</scope>
    <source>
        <strain evidence="1 2">KS2022</strain>
        <plasmid evidence="1 2">pKS2022</plasmid>
    </source>
</reference>
<protein>
    <submittedName>
        <fullName evidence="1">Uncharacterized protein</fullName>
    </submittedName>
</protein>
<keyword evidence="1" id="KW-0614">Plasmid</keyword>
<dbReference type="EMBL" id="CP137745">
    <property type="protein sequence ID" value="WOZ79910.1"/>
    <property type="molecule type" value="Genomic_DNA"/>
</dbReference>
<gene>
    <name evidence="1" type="ORF">Q8Y70_23990</name>
</gene>
<sequence length="81" mass="9225">MNGQTPETPETVVTGELAAEVAALDDALTAVYLRIHTMRRRWPRDSDRAETRLAMLTVEDIHDALHDASRRVARLRRCLSR</sequence>
<organism evidence="1 2">
    <name type="scientific">Kosakonia sacchari</name>
    <dbReference type="NCBI Taxonomy" id="1158459"/>
    <lineage>
        <taxon>Bacteria</taxon>
        <taxon>Pseudomonadati</taxon>
        <taxon>Pseudomonadota</taxon>
        <taxon>Gammaproteobacteria</taxon>
        <taxon>Enterobacterales</taxon>
        <taxon>Enterobacteriaceae</taxon>
        <taxon>Kosakonia</taxon>
    </lineage>
</organism>
<geneLocation type="plasmid" evidence="1 2">
    <name>pKS2022</name>
</geneLocation>
<dbReference type="RefSeq" id="WP_305737736.1">
    <property type="nucleotide sequence ID" value="NZ_CP137745.1"/>
</dbReference>
<evidence type="ECO:0000313" key="2">
    <source>
        <dbReference type="Proteomes" id="UP001302368"/>
    </source>
</evidence>
<accession>A0ABZ0MWS3</accession>
<name>A0ABZ0MWS3_9ENTR</name>
<dbReference type="Proteomes" id="UP001302368">
    <property type="component" value="Plasmid pKS2022"/>
</dbReference>